<dbReference type="EMBL" id="VFJC01000014">
    <property type="protein sequence ID" value="KAB5553998.1"/>
    <property type="molecule type" value="Genomic_DNA"/>
</dbReference>
<dbReference type="AlphaFoldDB" id="A0A5N5MG55"/>
<protein>
    <submittedName>
        <fullName evidence="1">Uncharacterized protein</fullName>
    </submittedName>
</protein>
<reference evidence="1 2" key="1">
    <citation type="submission" date="2019-06" db="EMBL/GenBank/DDBJ databases">
        <title>A chromosome-scale genome assembly of the striped catfish, Pangasianodon hypophthalmus.</title>
        <authorList>
            <person name="Wen M."/>
            <person name="Zahm M."/>
            <person name="Roques C."/>
            <person name="Cabau C."/>
            <person name="Klopp C."/>
            <person name="Donnadieu C."/>
            <person name="Jouanno E."/>
            <person name="Avarre J.-C."/>
            <person name="Campet M."/>
            <person name="Ha T.T.T."/>
            <person name="Dugue R."/>
            <person name="Lampietro C."/>
            <person name="Louis A."/>
            <person name="Herpin A."/>
            <person name="Echchiki A."/>
            <person name="Berthelot C."/>
            <person name="Parey E."/>
            <person name="Roest-Crollius H."/>
            <person name="Braasch I."/>
            <person name="Postlethwait J."/>
            <person name="Bobe J."/>
            <person name="Montfort J."/>
            <person name="Bouchez O."/>
            <person name="Begum T."/>
            <person name="Schartl M."/>
            <person name="Guiguen Y."/>
        </authorList>
    </citation>
    <scope>NUCLEOTIDE SEQUENCE [LARGE SCALE GENOMIC DNA]</scope>
    <source>
        <strain evidence="1 2">Indonesia</strain>
        <tissue evidence="1">Blood</tissue>
    </source>
</reference>
<comment type="caution">
    <text evidence="1">The sequence shown here is derived from an EMBL/GenBank/DDBJ whole genome shotgun (WGS) entry which is preliminary data.</text>
</comment>
<sequence>MHSEGGRTLERLNNTTRGTKIRVTLNACPHTSRALNGNRDTLHVLSVSAYTIPAIERAAAVLCPLIWIRVYNTNAF</sequence>
<proteinExistence type="predicted"/>
<keyword evidence="2" id="KW-1185">Reference proteome</keyword>
<name>A0A5N5MG55_PANHP</name>
<organism evidence="1 2">
    <name type="scientific">Pangasianodon hypophthalmus</name>
    <name type="common">Striped catfish</name>
    <name type="synonym">Helicophagus hypophthalmus</name>
    <dbReference type="NCBI Taxonomy" id="310915"/>
    <lineage>
        <taxon>Eukaryota</taxon>
        <taxon>Metazoa</taxon>
        <taxon>Chordata</taxon>
        <taxon>Craniata</taxon>
        <taxon>Vertebrata</taxon>
        <taxon>Euteleostomi</taxon>
        <taxon>Actinopterygii</taxon>
        <taxon>Neopterygii</taxon>
        <taxon>Teleostei</taxon>
        <taxon>Ostariophysi</taxon>
        <taxon>Siluriformes</taxon>
        <taxon>Pangasiidae</taxon>
        <taxon>Pangasianodon</taxon>
    </lineage>
</organism>
<evidence type="ECO:0000313" key="1">
    <source>
        <dbReference type="EMBL" id="KAB5553998.1"/>
    </source>
</evidence>
<gene>
    <name evidence="1" type="ORF">PHYPO_G00045050</name>
</gene>
<evidence type="ECO:0000313" key="2">
    <source>
        <dbReference type="Proteomes" id="UP000327468"/>
    </source>
</evidence>
<dbReference type="Proteomes" id="UP000327468">
    <property type="component" value="Chromosome 13"/>
</dbReference>
<accession>A0A5N5MG55</accession>